<dbReference type="RefSeq" id="WP_345362287.1">
    <property type="nucleotide sequence ID" value="NZ_BAABII010000006.1"/>
</dbReference>
<organism evidence="1 2">
    <name type="scientific">Saccharopolyspora cebuensis</name>
    <dbReference type="NCBI Taxonomy" id="418759"/>
    <lineage>
        <taxon>Bacteria</taxon>
        <taxon>Bacillati</taxon>
        <taxon>Actinomycetota</taxon>
        <taxon>Actinomycetes</taxon>
        <taxon>Pseudonocardiales</taxon>
        <taxon>Pseudonocardiaceae</taxon>
        <taxon>Saccharopolyspora</taxon>
    </lineage>
</organism>
<dbReference type="EMBL" id="JBGEHV010000041">
    <property type="protein sequence ID" value="MEY8041724.1"/>
    <property type="molecule type" value="Genomic_DNA"/>
</dbReference>
<dbReference type="Proteomes" id="UP001564626">
    <property type="component" value="Unassembled WGS sequence"/>
</dbReference>
<dbReference type="Pfam" id="PF16827">
    <property type="entry name" value="zf-HC3"/>
    <property type="match status" value="1"/>
</dbReference>
<protein>
    <submittedName>
        <fullName evidence="1">Zinc finger protein</fullName>
    </submittedName>
</protein>
<evidence type="ECO:0000313" key="1">
    <source>
        <dbReference type="EMBL" id="MEY8041724.1"/>
    </source>
</evidence>
<accession>A0ABV4CQN7</accession>
<comment type="caution">
    <text evidence="1">The sequence shown here is derived from an EMBL/GenBank/DDBJ whole genome shotgun (WGS) entry which is preliminary data.</text>
</comment>
<evidence type="ECO:0000313" key="2">
    <source>
        <dbReference type="Proteomes" id="UP001564626"/>
    </source>
</evidence>
<proteinExistence type="predicted"/>
<gene>
    <name evidence="1" type="ORF">AB8O55_20130</name>
</gene>
<sequence>MKFRQHPFGWVPAAERRHVTRAIWRDGDEIAALCGEVVVAVDTTESWFWGTCEPCNVEAHRIVGVPMPGARRRGTGSR</sequence>
<dbReference type="InterPro" id="IPR031795">
    <property type="entry name" value="Zf-HC3"/>
</dbReference>
<name>A0ABV4CQN7_9PSEU</name>
<reference evidence="1 2" key="1">
    <citation type="submission" date="2024-08" db="EMBL/GenBank/DDBJ databases">
        <title>Genome mining of Saccharopolyspora cebuensis PGLac3 from Nigerian medicinal plant.</title>
        <authorList>
            <person name="Ezeobiora C.E."/>
            <person name="Igbokwe N.H."/>
            <person name="Amin D.H."/>
            <person name="Mendie U.E."/>
        </authorList>
    </citation>
    <scope>NUCLEOTIDE SEQUENCE [LARGE SCALE GENOMIC DNA]</scope>
    <source>
        <strain evidence="1 2">PGLac3</strain>
    </source>
</reference>
<keyword evidence="2" id="KW-1185">Reference proteome</keyword>